<gene>
    <name evidence="5" type="ORF">GCM10007888_06040</name>
    <name evidence="4" type="ORF">MOX02_03160</name>
</gene>
<feature type="compositionally biased region" description="Gly residues" evidence="1">
    <location>
        <begin position="122"/>
        <end position="132"/>
    </location>
</feature>
<reference evidence="4 6" key="3">
    <citation type="submission" date="2019-07" db="EMBL/GenBank/DDBJ databases">
        <title>Whole genome shotgun sequence of Methylobacterium oxalidis NBRC 107715.</title>
        <authorList>
            <person name="Hosoyama A."/>
            <person name="Uohara A."/>
            <person name="Ohji S."/>
            <person name="Ichikawa N."/>
        </authorList>
    </citation>
    <scope>NUCLEOTIDE SEQUENCE [LARGE SCALE GENOMIC DNA]</scope>
    <source>
        <strain evidence="4 6">NBRC 107715</strain>
    </source>
</reference>
<dbReference type="EMBL" id="BJZU01000003">
    <property type="protein sequence ID" value="GEP02278.1"/>
    <property type="molecule type" value="Genomic_DNA"/>
</dbReference>
<feature type="region of interest" description="Disordered" evidence="1">
    <location>
        <begin position="815"/>
        <end position="834"/>
    </location>
</feature>
<keyword evidence="7" id="KW-1185">Reference proteome</keyword>
<feature type="region of interest" description="Disordered" evidence="1">
    <location>
        <begin position="111"/>
        <end position="132"/>
    </location>
</feature>
<organism evidence="4 6">
    <name type="scientific">Methylobacterium oxalidis</name>
    <dbReference type="NCBI Taxonomy" id="944322"/>
    <lineage>
        <taxon>Bacteria</taxon>
        <taxon>Pseudomonadati</taxon>
        <taxon>Pseudomonadota</taxon>
        <taxon>Alphaproteobacteria</taxon>
        <taxon>Hyphomicrobiales</taxon>
        <taxon>Methylobacteriaceae</taxon>
        <taxon>Methylobacterium</taxon>
    </lineage>
</organism>
<protein>
    <recommendedName>
        <fullName evidence="3">Phage tail tape measure protein domain-containing protein</fullName>
    </recommendedName>
</protein>
<evidence type="ECO:0000313" key="7">
    <source>
        <dbReference type="Proteomes" id="UP001156856"/>
    </source>
</evidence>
<evidence type="ECO:0000259" key="3">
    <source>
        <dbReference type="Pfam" id="PF10145"/>
    </source>
</evidence>
<feature type="transmembrane region" description="Helical" evidence="2">
    <location>
        <begin position="633"/>
        <end position="659"/>
    </location>
</feature>
<dbReference type="AlphaFoldDB" id="A0A512IX26"/>
<reference evidence="5" key="4">
    <citation type="submission" date="2023-01" db="EMBL/GenBank/DDBJ databases">
        <title>Draft genome sequence of Methylobacterium oxalidis strain NBRC 107715.</title>
        <authorList>
            <person name="Sun Q."/>
            <person name="Mori K."/>
        </authorList>
    </citation>
    <scope>NUCLEOTIDE SEQUENCE</scope>
    <source>
        <strain evidence="5">NBRC 107715</strain>
    </source>
</reference>
<accession>A0A512IX26</accession>
<evidence type="ECO:0000313" key="5">
    <source>
        <dbReference type="EMBL" id="GLS62223.1"/>
    </source>
</evidence>
<feature type="region of interest" description="Disordered" evidence="1">
    <location>
        <begin position="1031"/>
        <end position="1054"/>
    </location>
</feature>
<keyword evidence="2" id="KW-0812">Transmembrane</keyword>
<feature type="transmembrane region" description="Helical" evidence="2">
    <location>
        <begin position="603"/>
        <end position="627"/>
    </location>
</feature>
<sequence length="1115" mass="116414">MSENLNLKMHLEARDDASPAIRRLVQEFKALETQAKRTFAAFSKAPDLGLGKIEKALQGQAQAFAKVEAAATRMFSQGTRESSIAEKARKSTIRDLEEQIRLTDRLARAQSSANRQVEAGRRAGGAARGGGYGGGSSFRAAAGSARSIINTTGLATTIAAAVTASVTKGILQAAKSLDTAVTEAAVHVFNEDGVAASLAKAQAMRGKAIGKAINLGMKPAEYVQGLTEGSQAGISDKYLDKATEYGVKLSKLLGTTLPETMESMGKALYSLEGLGRIKNADDIRKTFNMIAGLAGQTAATRREMVSFARTGMGAGAKLGMSSAGTLAFGAAATSAGAQGNQASRALSEIAGRLPKLSLEARNMRRKGNLQPSDIEFLNAPRELGFGSYEDIERRMRADPDHFLFQLLGSFNKVQDPAKRERLRSKMLGNTFGPLFANLGNTAGQNLGMVDQAKKLESQSEDVDYITTAWKKWTSALEFMISQISSTFEALKDEIGDALKPFVSEFRDYFVNLQGSFANLKSVVQASLRGLIQGLGGKDGSLADLLRQWIGDPGKAGFDASKFRDFFAGFGEGVRSVIESFKSIATMFTGGGDPAAMGKLAGQILALSAALVVLSPVLGTLSAITSLVTTLGTLAAVASGGALAAGVAAFAAAVSAFLLLRDPKKAIVDGGKPDGQWNVDELLPGVKPETGNKVRAWVDPPAKPKAPQAPKYLDGSTPVWKQSATGDWHGLIQKASLSESVEDLSENVKRLGGVIQLAALSSPGSVGSGFTGGGAAGSYGGSVGGGARGFASSGASAMITNKPGAALPGGALGRRGIIGGRSDTTPGAGPGADVPIATHGTIAGLGKLGTSQYANILGKRESGNRYGIRNSYGYSGRYQMGAGALQETGYFRSGRNGDLNNPALWTDKARAAGVNNLQDFLANKNGIQDKQFVEYTNKHYRELVAAGVIKPGMAPNEVAGWLAAAHLKGVGSKKRMNGAIGLYYGHDNFDANGTSASSYKRMMAGIRGGDGPVAAGSTTAGDGAKRALGDGFTSTGWQKRGPSMSPPTADGLASSVSNTPAGRMGDAMMLRNQQPVVVHQTIHGGQHSPEELANLVQRRLNESTQQRYHDTDYSIA</sequence>
<proteinExistence type="predicted"/>
<dbReference type="EMBL" id="BSPK01000004">
    <property type="protein sequence ID" value="GLS62223.1"/>
    <property type="molecule type" value="Genomic_DNA"/>
</dbReference>
<evidence type="ECO:0000256" key="1">
    <source>
        <dbReference type="SAM" id="MobiDB-lite"/>
    </source>
</evidence>
<dbReference type="Pfam" id="PF10145">
    <property type="entry name" value="PhageMin_Tail"/>
    <property type="match status" value="1"/>
</dbReference>
<comment type="caution">
    <text evidence="4">The sequence shown here is derived from an EMBL/GenBank/DDBJ whole genome shotgun (WGS) entry which is preliminary data.</text>
</comment>
<evidence type="ECO:0000313" key="4">
    <source>
        <dbReference type="EMBL" id="GEP02278.1"/>
    </source>
</evidence>
<dbReference type="NCBIfam" id="TIGR01760">
    <property type="entry name" value="tape_meas_TP901"/>
    <property type="match status" value="1"/>
</dbReference>
<evidence type="ECO:0000313" key="6">
    <source>
        <dbReference type="Proteomes" id="UP000321960"/>
    </source>
</evidence>
<feature type="domain" description="Phage tail tape measure protein" evidence="3">
    <location>
        <begin position="212"/>
        <end position="428"/>
    </location>
</feature>
<dbReference type="Proteomes" id="UP000321960">
    <property type="component" value="Unassembled WGS sequence"/>
</dbReference>
<dbReference type="Proteomes" id="UP001156856">
    <property type="component" value="Unassembled WGS sequence"/>
</dbReference>
<evidence type="ECO:0000256" key="2">
    <source>
        <dbReference type="SAM" id="Phobius"/>
    </source>
</evidence>
<dbReference type="InterPro" id="IPR010090">
    <property type="entry name" value="Phage_tape_meas"/>
</dbReference>
<dbReference type="RefSeq" id="WP_147023951.1">
    <property type="nucleotide sequence ID" value="NZ_BJZU01000003.1"/>
</dbReference>
<keyword evidence="2" id="KW-1133">Transmembrane helix</keyword>
<keyword evidence="2" id="KW-0472">Membrane</keyword>
<reference evidence="5" key="1">
    <citation type="journal article" date="2014" name="Int. J. Syst. Evol. Microbiol.">
        <title>Complete genome of a new Firmicutes species belonging to the dominant human colonic microbiota ('Ruminococcus bicirculans') reveals two chromosomes and a selective capacity to utilize plant glucans.</title>
        <authorList>
            <consortium name="NISC Comparative Sequencing Program"/>
            <person name="Wegmann U."/>
            <person name="Louis P."/>
            <person name="Goesmann A."/>
            <person name="Henrissat B."/>
            <person name="Duncan S.H."/>
            <person name="Flint H.J."/>
        </authorList>
    </citation>
    <scope>NUCLEOTIDE SEQUENCE</scope>
    <source>
        <strain evidence="5">NBRC 107715</strain>
    </source>
</reference>
<dbReference type="OrthoDB" id="480426at2"/>
<reference evidence="7" key="2">
    <citation type="journal article" date="2019" name="Int. J. Syst. Evol. Microbiol.">
        <title>The Global Catalogue of Microorganisms (GCM) 10K type strain sequencing project: providing services to taxonomists for standard genome sequencing and annotation.</title>
        <authorList>
            <consortium name="The Broad Institute Genomics Platform"/>
            <consortium name="The Broad Institute Genome Sequencing Center for Infectious Disease"/>
            <person name="Wu L."/>
            <person name="Ma J."/>
        </authorList>
    </citation>
    <scope>NUCLEOTIDE SEQUENCE [LARGE SCALE GENOMIC DNA]</scope>
    <source>
        <strain evidence="7">NBRC 107715</strain>
    </source>
</reference>
<name>A0A512IX26_9HYPH</name>